<evidence type="ECO:0000313" key="1">
    <source>
        <dbReference type="Proteomes" id="UP000887540"/>
    </source>
</evidence>
<proteinExistence type="predicted"/>
<dbReference type="Proteomes" id="UP000887540">
    <property type="component" value="Unplaced"/>
</dbReference>
<dbReference type="PANTHER" id="PTHR35373">
    <property type="entry name" value="PROTEIN CBG16894"/>
    <property type="match status" value="1"/>
</dbReference>
<dbReference type="AlphaFoldDB" id="A0A914DBL5"/>
<reference evidence="2" key="1">
    <citation type="submission" date="2022-11" db="UniProtKB">
        <authorList>
            <consortium name="WormBaseParasite"/>
        </authorList>
    </citation>
    <scope>IDENTIFICATION</scope>
</reference>
<name>A0A914DBL5_9BILA</name>
<keyword evidence="1" id="KW-1185">Reference proteome</keyword>
<dbReference type="WBParaSite" id="ACRNAN_scaffold220.g22694.t1">
    <property type="protein sequence ID" value="ACRNAN_scaffold220.g22694.t1"/>
    <property type="gene ID" value="ACRNAN_scaffold220.g22694"/>
</dbReference>
<organism evidence="1 2">
    <name type="scientific">Acrobeloides nanus</name>
    <dbReference type="NCBI Taxonomy" id="290746"/>
    <lineage>
        <taxon>Eukaryota</taxon>
        <taxon>Metazoa</taxon>
        <taxon>Ecdysozoa</taxon>
        <taxon>Nematoda</taxon>
        <taxon>Chromadorea</taxon>
        <taxon>Rhabditida</taxon>
        <taxon>Tylenchina</taxon>
        <taxon>Cephalobomorpha</taxon>
        <taxon>Cephaloboidea</taxon>
        <taxon>Cephalobidae</taxon>
        <taxon>Acrobeloides</taxon>
    </lineage>
</organism>
<accession>A0A914DBL5</accession>
<protein>
    <submittedName>
        <fullName evidence="2">Uncharacterized protein</fullName>
    </submittedName>
</protein>
<sequence length="88" mass="10373">MVTVKNYETKNGAKNVLYEDKYVKVFKDHIEIKNYYFPTTSNKKISINDIQLMYYRQQNFPKDCFVSKDWGMVLIFIDAKGGCKLGPF</sequence>
<dbReference type="PANTHER" id="PTHR35373:SF3">
    <property type="entry name" value="ACTIVATOR OF HSP90 ATPASE HOMOLOG 1-LIKE PROTEIN"/>
    <property type="match status" value="1"/>
</dbReference>
<evidence type="ECO:0000313" key="2">
    <source>
        <dbReference type="WBParaSite" id="ACRNAN_scaffold220.g22694.t1"/>
    </source>
</evidence>